<dbReference type="InterPro" id="IPR025723">
    <property type="entry name" value="ArsA/GET3_ATPase-like"/>
</dbReference>
<evidence type="ECO:0000259" key="2">
    <source>
        <dbReference type="SMART" id="SM00382"/>
    </source>
</evidence>
<dbReference type="PANTHER" id="PTHR10803">
    <property type="entry name" value="ARSENICAL PUMP-DRIVING ATPASE ARSENITE-TRANSLOCATING ATPASE"/>
    <property type="match status" value="1"/>
</dbReference>
<feature type="coiled-coil region" evidence="1">
    <location>
        <begin position="289"/>
        <end position="316"/>
    </location>
</feature>
<dbReference type="InterPro" id="IPR003593">
    <property type="entry name" value="AAA+_ATPase"/>
</dbReference>
<feature type="domain" description="AAA+ ATPase" evidence="2">
    <location>
        <begin position="433"/>
        <end position="681"/>
    </location>
</feature>
<dbReference type="SUPFAM" id="SSF52540">
    <property type="entry name" value="P-loop containing nucleoside triphosphate hydrolases"/>
    <property type="match status" value="2"/>
</dbReference>
<dbReference type="InterPro" id="IPR027417">
    <property type="entry name" value="P-loop_NTPase"/>
</dbReference>
<proteinExistence type="predicted"/>
<gene>
    <name evidence="3" type="ORF">PCOR1329_LOCUS37376</name>
</gene>
<evidence type="ECO:0000313" key="3">
    <source>
        <dbReference type="EMBL" id="CAK0842702.1"/>
    </source>
</evidence>
<name>A0ABN9TB58_9DINO</name>
<evidence type="ECO:0000313" key="4">
    <source>
        <dbReference type="Proteomes" id="UP001189429"/>
    </source>
</evidence>
<sequence>MAALVSGGCGRPPEICAPVRVAVGSLPASLAAARDRAVHCPRAARGVAETLGLVAAAAAASALVPPRPCRPRRAGRRRRGGQRQPVLRCTARQCVPGAAALAARSQELVFFGGKGGVGKTSSSAAYAAALAQQGRRVLIISTDPAHSLGDALCEGLSGKPREVADNLFAMEVDPAEALEELRGGLKSIDAKAFLNDLGLPGGTTAALGLEELSEVLESPPPGVDEIAAMAKAAADTEGYDVVVFDTAPTGHTLRMLEVPKFLGDFLDRALSIRKSLGNVLGLVGLGFAAGGVDSKLDEAEEKVREIRARVAWLGKALQTRPGAGGTSAEFVIVTRPTALDYAETERLIPELRSQGVCCRRLVVNQIVEAGNGEAYWRSRMDAQKTVLEELRRICASRHLPLLEVSDRPESLVGVPALGYLASLAYSGEVPPPKSEVVLFGGKGGVGKTSMSSALAVRAANEGQRVLILSTDPAHSLGDALGTPLSEEARQVDGFMGAGELWAMEVDTAAAMGRFQATVRDALKKRKDEGGIIGQAMEMLPMEDFVSLFDTLPPGSDEIVALTEVLEEVKKEKFDQIIIDTAPTGHAVRLLSFPDFLERLADRVARLRDRFGWLTGGGGPDQLRSFQFRMIELQELFTDPDRTTFTVVAIPTGLALEESKRLLDDLVEQDIKAGMVVVNRVLDPEQVQLASARLQDSQQASLDSFEALSKREGVAITRVPYMDREVRGIYGLAYLGQKLAEEVAA</sequence>
<protein>
    <recommendedName>
        <fullName evidence="2">AAA+ ATPase domain-containing protein</fullName>
    </recommendedName>
</protein>
<dbReference type="SMART" id="SM00382">
    <property type="entry name" value="AAA"/>
    <property type="match status" value="2"/>
</dbReference>
<dbReference type="CDD" id="cd02035">
    <property type="entry name" value="ArsA"/>
    <property type="match status" value="2"/>
</dbReference>
<dbReference type="Pfam" id="PF02374">
    <property type="entry name" value="ArsA_ATPase"/>
    <property type="match status" value="2"/>
</dbReference>
<comment type="caution">
    <text evidence="3">The sequence shown here is derived from an EMBL/GenBank/DDBJ whole genome shotgun (WGS) entry which is preliminary data.</text>
</comment>
<accession>A0ABN9TB58</accession>
<dbReference type="Gene3D" id="3.40.50.300">
    <property type="entry name" value="P-loop containing nucleotide triphosphate hydrolases"/>
    <property type="match status" value="2"/>
</dbReference>
<dbReference type="EMBL" id="CAUYUJ010014530">
    <property type="protein sequence ID" value="CAK0842702.1"/>
    <property type="molecule type" value="Genomic_DNA"/>
</dbReference>
<dbReference type="Proteomes" id="UP001189429">
    <property type="component" value="Unassembled WGS sequence"/>
</dbReference>
<dbReference type="NCBIfam" id="TIGR00345">
    <property type="entry name" value="GET3_arsA_TRC40"/>
    <property type="match status" value="2"/>
</dbReference>
<reference evidence="3" key="1">
    <citation type="submission" date="2023-10" db="EMBL/GenBank/DDBJ databases">
        <authorList>
            <person name="Chen Y."/>
            <person name="Shah S."/>
            <person name="Dougan E. K."/>
            <person name="Thang M."/>
            <person name="Chan C."/>
        </authorList>
    </citation>
    <scope>NUCLEOTIDE SEQUENCE [LARGE SCALE GENOMIC DNA]</scope>
</reference>
<dbReference type="PANTHER" id="PTHR10803:SF0">
    <property type="entry name" value="ATPASE GET3B"/>
    <property type="match status" value="1"/>
</dbReference>
<keyword evidence="1" id="KW-0175">Coiled coil</keyword>
<keyword evidence="4" id="KW-1185">Reference proteome</keyword>
<feature type="domain" description="AAA+ ATPase" evidence="2">
    <location>
        <begin position="105"/>
        <end position="405"/>
    </location>
</feature>
<dbReference type="InterPro" id="IPR016300">
    <property type="entry name" value="ATPase_ArsA/GET3"/>
</dbReference>
<evidence type="ECO:0000256" key="1">
    <source>
        <dbReference type="SAM" id="Coils"/>
    </source>
</evidence>
<organism evidence="3 4">
    <name type="scientific">Prorocentrum cordatum</name>
    <dbReference type="NCBI Taxonomy" id="2364126"/>
    <lineage>
        <taxon>Eukaryota</taxon>
        <taxon>Sar</taxon>
        <taxon>Alveolata</taxon>
        <taxon>Dinophyceae</taxon>
        <taxon>Prorocentrales</taxon>
        <taxon>Prorocentraceae</taxon>
        <taxon>Prorocentrum</taxon>
    </lineage>
</organism>